<gene>
    <name evidence="1" type="ORF">HPB52_013294</name>
</gene>
<dbReference type="Proteomes" id="UP000821837">
    <property type="component" value="Chromosome 1"/>
</dbReference>
<dbReference type="VEuPathDB" id="VectorBase:RSAN_041437"/>
<proteinExistence type="predicted"/>
<dbReference type="AlphaFoldDB" id="A0A9D4TA28"/>
<comment type="caution">
    <text evidence="1">The sequence shown here is derived from an EMBL/GenBank/DDBJ whole genome shotgun (WGS) entry which is preliminary data.</text>
</comment>
<protein>
    <submittedName>
        <fullName evidence="1">Uncharacterized protein</fullName>
    </submittedName>
</protein>
<evidence type="ECO:0000313" key="2">
    <source>
        <dbReference type="Proteomes" id="UP000821837"/>
    </source>
</evidence>
<reference evidence="1" key="2">
    <citation type="submission" date="2021-09" db="EMBL/GenBank/DDBJ databases">
        <authorList>
            <person name="Jia N."/>
            <person name="Wang J."/>
            <person name="Shi W."/>
            <person name="Du L."/>
            <person name="Sun Y."/>
            <person name="Zhan W."/>
            <person name="Jiang J."/>
            <person name="Wang Q."/>
            <person name="Zhang B."/>
            <person name="Ji P."/>
            <person name="Sakyi L.B."/>
            <person name="Cui X."/>
            <person name="Yuan T."/>
            <person name="Jiang B."/>
            <person name="Yang W."/>
            <person name="Lam T.T.-Y."/>
            <person name="Chang Q."/>
            <person name="Ding S."/>
            <person name="Wang X."/>
            <person name="Zhu J."/>
            <person name="Ruan X."/>
            <person name="Zhao L."/>
            <person name="Wei J."/>
            <person name="Que T."/>
            <person name="Du C."/>
            <person name="Cheng J."/>
            <person name="Dai P."/>
            <person name="Han X."/>
            <person name="Huang E."/>
            <person name="Gao Y."/>
            <person name="Liu J."/>
            <person name="Shao H."/>
            <person name="Ye R."/>
            <person name="Li L."/>
            <person name="Wei W."/>
            <person name="Wang X."/>
            <person name="Wang C."/>
            <person name="Huo Q."/>
            <person name="Li W."/>
            <person name="Guo W."/>
            <person name="Chen H."/>
            <person name="Chen S."/>
            <person name="Zhou L."/>
            <person name="Zhou L."/>
            <person name="Ni X."/>
            <person name="Tian J."/>
            <person name="Zhou Y."/>
            <person name="Sheng Y."/>
            <person name="Liu T."/>
            <person name="Pan Y."/>
            <person name="Xia L."/>
            <person name="Li J."/>
            <person name="Zhao F."/>
            <person name="Cao W."/>
        </authorList>
    </citation>
    <scope>NUCLEOTIDE SEQUENCE</scope>
    <source>
        <strain evidence="1">Rsan-2018</strain>
        <tissue evidence="1">Larvae</tissue>
    </source>
</reference>
<accession>A0A9D4TA28</accession>
<dbReference type="EMBL" id="JABSTV010001245">
    <property type="protein sequence ID" value="KAH7983641.1"/>
    <property type="molecule type" value="Genomic_DNA"/>
</dbReference>
<reference evidence="1" key="1">
    <citation type="journal article" date="2020" name="Cell">
        <title>Large-Scale Comparative Analyses of Tick Genomes Elucidate Their Genetic Diversity and Vector Capacities.</title>
        <authorList>
            <consortium name="Tick Genome and Microbiome Consortium (TIGMIC)"/>
            <person name="Jia N."/>
            <person name="Wang J."/>
            <person name="Shi W."/>
            <person name="Du L."/>
            <person name="Sun Y."/>
            <person name="Zhan W."/>
            <person name="Jiang J.F."/>
            <person name="Wang Q."/>
            <person name="Zhang B."/>
            <person name="Ji P."/>
            <person name="Bell-Sakyi L."/>
            <person name="Cui X.M."/>
            <person name="Yuan T.T."/>
            <person name="Jiang B.G."/>
            <person name="Yang W.F."/>
            <person name="Lam T.T."/>
            <person name="Chang Q.C."/>
            <person name="Ding S.J."/>
            <person name="Wang X.J."/>
            <person name="Zhu J.G."/>
            <person name="Ruan X.D."/>
            <person name="Zhao L."/>
            <person name="Wei J.T."/>
            <person name="Ye R.Z."/>
            <person name="Que T.C."/>
            <person name="Du C.H."/>
            <person name="Zhou Y.H."/>
            <person name="Cheng J.X."/>
            <person name="Dai P.F."/>
            <person name="Guo W.B."/>
            <person name="Han X.H."/>
            <person name="Huang E.J."/>
            <person name="Li L.F."/>
            <person name="Wei W."/>
            <person name="Gao Y.C."/>
            <person name="Liu J.Z."/>
            <person name="Shao H.Z."/>
            <person name="Wang X."/>
            <person name="Wang C.C."/>
            <person name="Yang T.C."/>
            <person name="Huo Q.B."/>
            <person name="Li W."/>
            <person name="Chen H.Y."/>
            <person name="Chen S.E."/>
            <person name="Zhou L.G."/>
            <person name="Ni X.B."/>
            <person name="Tian J.H."/>
            <person name="Sheng Y."/>
            <person name="Liu T."/>
            <person name="Pan Y.S."/>
            <person name="Xia L.Y."/>
            <person name="Li J."/>
            <person name="Zhao F."/>
            <person name="Cao W.C."/>
        </authorList>
    </citation>
    <scope>NUCLEOTIDE SEQUENCE</scope>
    <source>
        <strain evidence="1">Rsan-2018</strain>
    </source>
</reference>
<sequence length="115" mass="12033">MRPNAVSGEKIDPCALLKNVKWNSNETLVSMIDIGSSGCLLHESAAVQCGAEMLQEATTLYGFGSQGAPAVRAIGKCRANLVIDGVVGKNIPILVVPDAAQSVDLLVGHMFTKLP</sequence>
<dbReference type="Pfam" id="PF13650">
    <property type="entry name" value="Asp_protease_2"/>
    <property type="match status" value="1"/>
</dbReference>
<organism evidence="1 2">
    <name type="scientific">Rhipicephalus sanguineus</name>
    <name type="common">Brown dog tick</name>
    <name type="synonym">Ixodes sanguineus</name>
    <dbReference type="NCBI Taxonomy" id="34632"/>
    <lineage>
        <taxon>Eukaryota</taxon>
        <taxon>Metazoa</taxon>
        <taxon>Ecdysozoa</taxon>
        <taxon>Arthropoda</taxon>
        <taxon>Chelicerata</taxon>
        <taxon>Arachnida</taxon>
        <taxon>Acari</taxon>
        <taxon>Parasitiformes</taxon>
        <taxon>Ixodida</taxon>
        <taxon>Ixodoidea</taxon>
        <taxon>Ixodidae</taxon>
        <taxon>Rhipicephalinae</taxon>
        <taxon>Rhipicephalus</taxon>
        <taxon>Rhipicephalus</taxon>
    </lineage>
</organism>
<evidence type="ECO:0000313" key="1">
    <source>
        <dbReference type="EMBL" id="KAH7983641.1"/>
    </source>
</evidence>
<keyword evidence="2" id="KW-1185">Reference proteome</keyword>
<name>A0A9D4TA28_RHISA</name>